<feature type="coiled-coil region" evidence="1">
    <location>
        <begin position="124"/>
        <end position="151"/>
    </location>
</feature>
<accession>A0A086JGE2</accession>
<evidence type="ECO:0000313" key="4">
    <source>
        <dbReference type="Proteomes" id="UP000028828"/>
    </source>
</evidence>
<comment type="caution">
    <text evidence="3">The sequence shown here is derived from an EMBL/GenBank/DDBJ whole genome shotgun (WGS) entry which is preliminary data.</text>
</comment>
<dbReference type="OrthoDB" id="329803at2759"/>
<gene>
    <name evidence="3" type="ORF">TGP89_212300</name>
</gene>
<name>A0A086JGE2_TOXGO</name>
<reference evidence="3 4" key="1">
    <citation type="submission" date="2014-03" db="EMBL/GenBank/DDBJ databases">
        <authorList>
            <person name="Sibley D."/>
            <person name="Venepally P."/>
            <person name="Karamycheva S."/>
            <person name="Hadjithomas M."/>
            <person name="Khan A."/>
            <person name="Brunk B."/>
            <person name="Roos D."/>
            <person name="Caler E."/>
            <person name="Lorenzi H."/>
        </authorList>
    </citation>
    <scope>NUCLEOTIDE SEQUENCE [LARGE SCALE GENOMIC DNA]</scope>
    <source>
        <strain evidence="4">p89</strain>
    </source>
</reference>
<sequence length="683" mass="75677">MSAQGQQGVRSTVAAGKNRFWQPAPITVLLVLSSSFLFAFAANTPQNSSTTGQSTPSDDHGVSTEHFHDAVTVDAAEHAGEDEMTACSPEAARVIEARVATLKAETEAAVAEVRRTEAMQRELFGRLNAKVRAMNDRLDELSDAQKSLAKRLETTGQLLIADREEQAKRFTTDVETYIIESGLKKAVFQQREIAAKLQTLAESNQKSKQALDALLQHVDDEKEQTKQWISTVVRDLEKYVEARTQTTLESLQRDAQEHANFMQQQLNDMKLDHLLLLQAVSSAETQLNERGIAGVDISQLDESASFERMMTTFEKVLKEQLKGKFVLPIFVVTQCPDSMERVAFMNTYLVPSKRNFRAVFQALGHTPQASAVVIRIESVMVEAWMEVNGKVTGMQYLTPPAHEALTVTTKDRFGFEFLRRVRELETGDFKADPHGRSVVIAFVGNRKGRIGGLPLTDVTEFNKFQALRTLATMHSSPIKETNNLWQIMKTEVDIVATFAAMPRVEVGGSSLRIYQGIAPEPRLPASPFCRNAFTLIRIEVAKSPRGKQEYVYPKASLLKKVFDILVSTNTSQDSGGDGSFAVIRANVSNAGWLQSKLYATADRMAVEIHRPVPGTAPPSFSSEDVAGEHRANSMAAVVDQIRKQMTDVVLPNIDPEDSTSRRQVLVHICEIGVTCNSDRHPEA</sequence>
<evidence type="ECO:0000256" key="1">
    <source>
        <dbReference type="SAM" id="Coils"/>
    </source>
</evidence>
<dbReference type="EMBL" id="AEYI02001980">
    <property type="protein sequence ID" value="KFG31210.1"/>
    <property type="molecule type" value="Genomic_DNA"/>
</dbReference>
<dbReference type="VEuPathDB" id="ToxoDB:TGP89_212300"/>
<dbReference type="AlphaFoldDB" id="A0A086JGE2"/>
<keyword evidence="2" id="KW-1133">Transmembrane helix</keyword>
<keyword evidence="2" id="KW-0472">Membrane</keyword>
<protein>
    <submittedName>
        <fullName evidence="3">Putative transmembrane protein</fullName>
    </submittedName>
</protein>
<evidence type="ECO:0000256" key="2">
    <source>
        <dbReference type="SAM" id="Phobius"/>
    </source>
</evidence>
<keyword evidence="1" id="KW-0175">Coiled coil</keyword>
<organism evidence="3 4">
    <name type="scientific">Toxoplasma gondii p89</name>
    <dbReference type="NCBI Taxonomy" id="943119"/>
    <lineage>
        <taxon>Eukaryota</taxon>
        <taxon>Sar</taxon>
        <taxon>Alveolata</taxon>
        <taxon>Apicomplexa</taxon>
        <taxon>Conoidasida</taxon>
        <taxon>Coccidia</taxon>
        <taxon>Eucoccidiorida</taxon>
        <taxon>Eimeriorina</taxon>
        <taxon>Sarcocystidae</taxon>
        <taxon>Toxoplasma</taxon>
    </lineage>
</organism>
<keyword evidence="2 3" id="KW-0812">Transmembrane</keyword>
<dbReference type="Proteomes" id="UP000028828">
    <property type="component" value="Unassembled WGS sequence"/>
</dbReference>
<feature type="transmembrane region" description="Helical" evidence="2">
    <location>
        <begin position="20"/>
        <end position="41"/>
    </location>
</feature>
<evidence type="ECO:0000313" key="3">
    <source>
        <dbReference type="EMBL" id="KFG31210.1"/>
    </source>
</evidence>
<proteinExistence type="predicted"/>